<comment type="caution">
    <text evidence="1">The sequence shown here is derived from an EMBL/GenBank/DDBJ whole genome shotgun (WGS) entry which is preliminary data.</text>
</comment>
<dbReference type="InterPro" id="IPR036397">
    <property type="entry name" value="RNaseH_sf"/>
</dbReference>
<name>A6G7H8_9BACT</name>
<evidence type="ECO:0000313" key="1">
    <source>
        <dbReference type="EMBL" id="EDM78187.1"/>
    </source>
</evidence>
<keyword evidence="2" id="KW-1185">Reference proteome</keyword>
<organism evidence="1 2">
    <name type="scientific">Plesiocystis pacifica SIR-1</name>
    <dbReference type="NCBI Taxonomy" id="391625"/>
    <lineage>
        <taxon>Bacteria</taxon>
        <taxon>Pseudomonadati</taxon>
        <taxon>Myxococcota</taxon>
        <taxon>Polyangia</taxon>
        <taxon>Nannocystales</taxon>
        <taxon>Nannocystaceae</taxon>
        <taxon>Plesiocystis</taxon>
    </lineage>
</organism>
<gene>
    <name evidence="1" type="ORF">PPSIR1_00600</name>
</gene>
<evidence type="ECO:0000313" key="2">
    <source>
        <dbReference type="Proteomes" id="UP000005801"/>
    </source>
</evidence>
<dbReference type="GO" id="GO:0003676">
    <property type="term" value="F:nucleic acid binding"/>
    <property type="evidence" value="ECO:0007669"/>
    <property type="project" value="InterPro"/>
</dbReference>
<dbReference type="Gene3D" id="3.30.420.10">
    <property type="entry name" value="Ribonuclease H-like superfamily/Ribonuclease H"/>
    <property type="match status" value="2"/>
</dbReference>
<dbReference type="SUPFAM" id="SSF53098">
    <property type="entry name" value="Ribonuclease H-like"/>
    <property type="match status" value="2"/>
</dbReference>
<protein>
    <submittedName>
        <fullName evidence="1">Uncharacterized protein</fullName>
    </submittedName>
</protein>
<dbReference type="EMBL" id="ABCS01000034">
    <property type="protein sequence ID" value="EDM78187.1"/>
    <property type="molecule type" value="Genomic_DNA"/>
</dbReference>
<dbReference type="AlphaFoldDB" id="A6G7H8"/>
<reference evidence="1 2" key="1">
    <citation type="submission" date="2007-06" db="EMBL/GenBank/DDBJ databases">
        <authorList>
            <person name="Shimkets L."/>
            <person name="Ferriera S."/>
            <person name="Johnson J."/>
            <person name="Kravitz S."/>
            <person name="Beeson K."/>
            <person name="Sutton G."/>
            <person name="Rogers Y.-H."/>
            <person name="Friedman R."/>
            <person name="Frazier M."/>
            <person name="Venter J.C."/>
        </authorList>
    </citation>
    <scope>NUCLEOTIDE SEQUENCE [LARGE SCALE GENOMIC DNA]</scope>
    <source>
        <strain evidence="1 2">SIR-1</strain>
    </source>
</reference>
<dbReference type="Proteomes" id="UP000005801">
    <property type="component" value="Unassembled WGS sequence"/>
</dbReference>
<dbReference type="eggNOG" id="COG0164">
    <property type="taxonomic scope" value="Bacteria"/>
</dbReference>
<proteinExistence type="predicted"/>
<dbReference type="InterPro" id="IPR012337">
    <property type="entry name" value="RNaseH-like_sf"/>
</dbReference>
<dbReference type="STRING" id="391625.PPSIR1_00600"/>
<dbReference type="OrthoDB" id="5498373at2"/>
<sequence>MIRAGFDEAGLGPTLGPLVIGGFVTRRRGDEAPAGPMDDLLAPLAEAVGPPGTRDGRLEVGDSKKIHAGTRKLERIERTALATVAWVHGRVPRTVAELVALVCSQPGERPEDRRGVPWWARLDEALPVAGADPGSAAGRGRVEALGEGLRAAADAAGVEALWYGADLLSAARINRELGVEGERGGTKNTWATHAVLRLSAVALGSLLTEGEPGQPIEAVSLWCDKAGGRQAYADPLRRAFPVLAEAGSGPRVDPSTNLDLFGGAERCPDPYLRILDEARPRSHYRLGLPGLEQGGPLQRVDLGFVMGGDRLDPRISWASILAKYLRELILRGMNRHFAAKVAELRPTAGYPEDAKRFIAEVEAALGEAGGLPRSKWIRSK</sequence>
<accession>A6G7H8</accession>
<dbReference type="RefSeq" id="WP_006972673.1">
    <property type="nucleotide sequence ID" value="NZ_ABCS01000034.1"/>
</dbReference>